<dbReference type="InterPro" id="IPR036188">
    <property type="entry name" value="FAD/NAD-bd_sf"/>
</dbReference>
<sequence>MAASDFKVLVVGGGPVGLIAAHALHHAGIDFEVLEARDSVVLDQGASLVLASPSIRVLHQLGLWERLSEIGVEMKRSTSFTRDGSIFSDNTALFQTFKTNFGLAPYIFHRAQLINVLYNELPSDAKVHYHLSKKIMSMDVSKKDSVQVTCADGRTFEGSIVLGADGVHSKTRTLMRGLALSQDTQLTWEDAAEPFSKEYRCLWSSFPRPAEVEQGYATDTQSKDMSVMFLAGKERGWIFLYKRIEPLESSTSPTRPEKATRVRWTEDDMRTYATQFAEFPVTETLNVKDVYETRFNQGLADLEEGILKHWSWGRVVLAGDACHKFTPNAGRGLNNGIQDVVALCNGLYEMLNSKQGISPDEATLSKVFSEYQTLRSEPLKSDYKQSRSISRMHAWKNTLYYFMARYIMSCEWLVMFMLKFSASKMIKKAFVFNYILVDEPFTALVKWNHPLVADADLQK</sequence>
<dbReference type="GO" id="GO:0071949">
    <property type="term" value="F:FAD binding"/>
    <property type="evidence" value="ECO:0007669"/>
    <property type="project" value="InterPro"/>
</dbReference>
<evidence type="ECO:0000259" key="9">
    <source>
        <dbReference type="Pfam" id="PF01494"/>
    </source>
</evidence>
<dbReference type="Pfam" id="PF01494">
    <property type="entry name" value="FAD_binding_3"/>
    <property type="match status" value="1"/>
</dbReference>
<dbReference type="OrthoDB" id="2431938at2759"/>
<name>A0A1V6U036_9EURO</name>
<dbReference type="Proteomes" id="UP000191285">
    <property type="component" value="Unassembled WGS sequence"/>
</dbReference>
<dbReference type="PANTHER" id="PTHR47356">
    <property type="entry name" value="FAD-DEPENDENT MONOOXYGENASE ASQG-RELATED"/>
    <property type="match status" value="1"/>
</dbReference>
<evidence type="ECO:0000313" key="10">
    <source>
        <dbReference type="EMBL" id="OQE31856.1"/>
    </source>
</evidence>
<comment type="subcellular location">
    <subcellularLocation>
        <location evidence="1">Membrane</location>
    </subcellularLocation>
</comment>
<keyword evidence="7" id="KW-0560">Oxidoreductase</keyword>
<comment type="similarity">
    <text evidence="2">Belongs to the paxM FAD-dependent monooxygenase family.</text>
</comment>
<keyword evidence="11" id="KW-1185">Reference proteome</keyword>
<dbReference type="STRING" id="303698.A0A1V6U036"/>
<dbReference type="Gene3D" id="3.50.50.60">
    <property type="entry name" value="FAD/NAD(P)-binding domain"/>
    <property type="match status" value="1"/>
</dbReference>
<dbReference type="GO" id="GO:0016020">
    <property type="term" value="C:membrane"/>
    <property type="evidence" value="ECO:0007669"/>
    <property type="project" value="UniProtKB-SubCell"/>
</dbReference>
<reference evidence="11" key="1">
    <citation type="journal article" date="2017" name="Nat. Microbiol.">
        <title>Global analysis of biosynthetic gene clusters reveals vast potential of secondary metabolite production in Penicillium species.</title>
        <authorList>
            <person name="Nielsen J.C."/>
            <person name="Grijseels S."/>
            <person name="Prigent S."/>
            <person name="Ji B."/>
            <person name="Dainat J."/>
            <person name="Nielsen K.F."/>
            <person name="Frisvad J.C."/>
            <person name="Workman M."/>
            <person name="Nielsen J."/>
        </authorList>
    </citation>
    <scope>NUCLEOTIDE SEQUENCE [LARGE SCALE GENOMIC DNA]</scope>
    <source>
        <strain evidence="11">IBT 24891</strain>
    </source>
</reference>
<dbReference type="AlphaFoldDB" id="A0A1V6U036"/>
<protein>
    <recommendedName>
        <fullName evidence="9">FAD-binding domain-containing protein</fullName>
    </recommendedName>
</protein>
<keyword evidence="5" id="KW-0274">FAD</keyword>
<evidence type="ECO:0000256" key="3">
    <source>
        <dbReference type="ARBA" id="ARBA00022630"/>
    </source>
</evidence>
<dbReference type="PANTHER" id="PTHR47356:SF2">
    <property type="entry name" value="FAD-BINDING DOMAIN-CONTAINING PROTEIN-RELATED"/>
    <property type="match status" value="1"/>
</dbReference>
<keyword evidence="3" id="KW-0285">Flavoprotein</keyword>
<dbReference type="GO" id="GO:0004497">
    <property type="term" value="F:monooxygenase activity"/>
    <property type="evidence" value="ECO:0007669"/>
    <property type="project" value="InterPro"/>
</dbReference>
<accession>A0A1V6U036</accession>
<evidence type="ECO:0000256" key="2">
    <source>
        <dbReference type="ARBA" id="ARBA00007992"/>
    </source>
</evidence>
<evidence type="ECO:0000256" key="8">
    <source>
        <dbReference type="ARBA" id="ARBA00023136"/>
    </source>
</evidence>
<feature type="domain" description="FAD-binding" evidence="9">
    <location>
        <begin position="6"/>
        <end position="352"/>
    </location>
</feature>
<comment type="caution">
    <text evidence="10">The sequence shown here is derived from an EMBL/GenBank/DDBJ whole genome shotgun (WGS) entry which is preliminary data.</text>
</comment>
<proteinExistence type="inferred from homology"/>
<organism evidence="10 11">
    <name type="scientific">Penicillium steckii</name>
    <dbReference type="NCBI Taxonomy" id="303698"/>
    <lineage>
        <taxon>Eukaryota</taxon>
        <taxon>Fungi</taxon>
        <taxon>Dikarya</taxon>
        <taxon>Ascomycota</taxon>
        <taxon>Pezizomycotina</taxon>
        <taxon>Eurotiomycetes</taxon>
        <taxon>Eurotiomycetidae</taxon>
        <taxon>Eurotiales</taxon>
        <taxon>Aspergillaceae</taxon>
        <taxon>Penicillium</taxon>
    </lineage>
</organism>
<evidence type="ECO:0000256" key="6">
    <source>
        <dbReference type="ARBA" id="ARBA00022989"/>
    </source>
</evidence>
<evidence type="ECO:0000313" key="11">
    <source>
        <dbReference type="Proteomes" id="UP000191285"/>
    </source>
</evidence>
<dbReference type="EMBL" id="MLKD01000001">
    <property type="protein sequence ID" value="OQE31856.1"/>
    <property type="molecule type" value="Genomic_DNA"/>
</dbReference>
<gene>
    <name evidence="10" type="ORF">PENSTE_c001G05039</name>
</gene>
<keyword evidence="8" id="KW-0472">Membrane</keyword>
<keyword evidence="4" id="KW-0812">Transmembrane</keyword>
<dbReference type="SUPFAM" id="SSF51905">
    <property type="entry name" value="FAD/NAD(P)-binding domain"/>
    <property type="match status" value="1"/>
</dbReference>
<evidence type="ECO:0000256" key="4">
    <source>
        <dbReference type="ARBA" id="ARBA00022692"/>
    </source>
</evidence>
<evidence type="ECO:0000256" key="5">
    <source>
        <dbReference type="ARBA" id="ARBA00022827"/>
    </source>
</evidence>
<evidence type="ECO:0000256" key="7">
    <source>
        <dbReference type="ARBA" id="ARBA00023002"/>
    </source>
</evidence>
<evidence type="ECO:0000256" key="1">
    <source>
        <dbReference type="ARBA" id="ARBA00004370"/>
    </source>
</evidence>
<keyword evidence="6" id="KW-1133">Transmembrane helix</keyword>
<dbReference type="InterPro" id="IPR050562">
    <property type="entry name" value="FAD_mOase_fung"/>
</dbReference>
<dbReference type="PRINTS" id="PR00420">
    <property type="entry name" value="RNGMNOXGNASE"/>
</dbReference>
<dbReference type="InterPro" id="IPR002938">
    <property type="entry name" value="FAD-bd"/>
</dbReference>